<feature type="domain" description="ABC transporter" evidence="10">
    <location>
        <begin position="11"/>
        <end position="263"/>
    </location>
</feature>
<dbReference type="InterPro" id="IPR050388">
    <property type="entry name" value="ABC_Ni/Peptide_Import"/>
</dbReference>
<keyword evidence="6" id="KW-0547">Nucleotide-binding</keyword>
<proteinExistence type="inferred from homology"/>
<dbReference type="InterPro" id="IPR003439">
    <property type="entry name" value="ABC_transporter-like_ATP-bd"/>
</dbReference>
<dbReference type="Pfam" id="PF00005">
    <property type="entry name" value="ABC_tran"/>
    <property type="match status" value="2"/>
</dbReference>
<reference evidence="11" key="1">
    <citation type="submission" date="2021-12" db="EMBL/GenBank/DDBJ databases">
        <authorList>
            <person name="Rodrigo-Torres L."/>
            <person name="Arahal R. D."/>
            <person name="Lucena T."/>
        </authorList>
    </citation>
    <scope>NUCLEOTIDE SEQUENCE</scope>
    <source>
        <strain evidence="11">CECT 8419</strain>
    </source>
</reference>
<evidence type="ECO:0000256" key="1">
    <source>
        <dbReference type="ARBA" id="ARBA00004417"/>
    </source>
</evidence>
<dbReference type="PANTHER" id="PTHR43297:SF14">
    <property type="entry name" value="ATPASE AAA-TYPE CORE DOMAIN-CONTAINING PROTEIN"/>
    <property type="match status" value="1"/>
</dbReference>
<keyword evidence="3" id="KW-0813">Transport</keyword>
<dbReference type="PROSITE" id="PS50893">
    <property type="entry name" value="ABC_TRANSPORTER_2"/>
    <property type="match status" value="2"/>
</dbReference>
<dbReference type="EMBL" id="CAKLPZ010000001">
    <property type="protein sequence ID" value="CAH1000484.1"/>
    <property type="molecule type" value="Genomic_DNA"/>
</dbReference>
<organism evidence="11 12">
    <name type="scientific">Neolewinella maritima</name>
    <dbReference type="NCBI Taxonomy" id="1383882"/>
    <lineage>
        <taxon>Bacteria</taxon>
        <taxon>Pseudomonadati</taxon>
        <taxon>Bacteroidota</taxon>
        <taxon>Saprospiria</taxon>
        <taxon>Saprospirales</taxon>
        <taxon>Lewinellaceae</taxon>
        <taxon>Neolewinella</taxon>
    </lineage>
</organism>
<comment type="subcellular location">
    <subcellularLocation>
        <location evidence="1">Cell inner membrane</location>
        <topology evidence="1">Peripheral membrane protein</topology>
    </subcellularLocation>
</comment>
<dbReference type="SUPFAM" id="SSF52540">
    <property type="entry name" value="P-loop containing nucleoside triphosphate hydrolases"/>
    <property type="match status" value="2"/>
</dbReference>
<dbReference type="InterPro" id="IPR003593">
    <property type="entry name" value="AAA+_ATPase"/>
</dbReference>
<evidence type="ECO:0000256" key="4">
    <source>
        <dbReference type="ARBA" id="ARBA00022475"/>
    </source>
</evidence>
<dbReference type="InterPro" id="IPR027417">
    <property type="entry name" value="P-loop_NTPase"/>
</dbReference>
<evidence type="ECO:0000256" key="6">
    <source>
        <dbReference type="ARBA" id="ARBA00022741"/>
    </source>
</evidence>
<protein>
    <submittedName>
        <fullName evidence="11">Glutathione import ATP-binding protein GsiA</fullName>
    </submittedName>
</protein>
<keyword evidence="4" id="KW-1003">Cell membrane</keyword>
<name>A0ABM9B0C3_9BACT</name>
<evidence type="ECO:0000256" key="7">
    <source>
        <dbReference type="ARBA" id="ARBA00022840"/>
    </source>
</evidence>
<evidence type="ECO:0000256" key="5">
    <source>
        <dbReference type="ARBA" id="ARBA00022519"/>
    </source>
</evidence>
<dbReference type="PROSITE" id="PS00211">
    <property type="entry name" value="ABC_TRANSPORTER_1"/>
    <property type="match status" value="2"/>
</dbReference>
<dbReference type="InterPro" id="IPR017871">
    <property type="entry name" value="ABC_transporter-like_CS"/>
</dbReference>
<comment type="caution">
    <text evidence="11">The sequence shown here is derived from an EMBL/GenBank/DDBJ whole genome shotgun (WGS) entry which is preliminary data.</text>
</comment>
<evidence type="ECO:0000259" key="10">
    <source>
        <dbReference type="PROSITE" id="PS50893"/>
    </source>
</evidence>
<evidence type="ECO:0000256" key="9">
    <source>
        <dbReference type="ARBA" id="ARBA00023136"/>
    </source>
</evidence>
<dbReference type="SMART" id="SM00382">
    <property type="entry name" value="AAA"/>
    <property type="match status" value="2"/>
</dbReference>
<dbReference type="CDD" id="cd03257">
    <property type="entry name" value="ABC_NikE_OppD_transporters"/>
    <property type="match status" value="2"/>
</dbReference>
<evidence type="ECO:0000256" key="8">
    <source>
        <dbReference type="ARBA" id="ARBA00022967"/>
    </source>
</evidence>
<dbReference type="Proteomes" id="UP000837803">
    <property type="component" value="Unassembled WGS sequence"/>
</dbReference>
<gene>
    <name evidence="11" type="primary">gsiA</name>
    <name evidence="11" type="ORF">LEM8419_01637</name>
</gene>
<keyword evidence="12" id="KW-1185">Reference proteome</keyword>
<dbReference type="PANTHER" id="PTHR43297">
    <property type="entry name" value="OLIGOPEPTIDE TRANSPORT ATP-BINDING PROTEIN APPD"/>
    <property type="match status" value="1"/>
</dbReference>
<accession>A0ABM9B0C3</accession>
<dbReference type="GO" id="GO:0005524">
    <property type="term" value="F:ATP binding"/>
    <property type="evidence" value="ECO:0007669"/>
    <property type="project" value="UniProtKB-KW"/>
</dbReference>
<evidence type="ECO:0000313" key="12">
    <source>
        <dbReference type="Proteomes" id="UP000837803"/>
    </source>
</evidence>
<comment type="similarity">
    <text evidence="2">Belongs to the ABC transporter superfamily.</text>
</comment>
<keyword evidence="5" id="KW-0997">Cell inner membrane</keyword>
<feature type="domain" description="ABC transporter" evidence="10">
    <location>
        <begin position="262"/>
        <end position="495"/>
    </location>
</feature>
<evidence type="ECO:0000256" key="2">
    <source>
        <dbReference type="ARBA" id="ARBA00005417"/>
    </source>
</evidence>
<sequence length="508" mass="54413">MVIPSAVTDLLHVSDLSLAYGTGTPLLGGLSFELSPGESVGIAGPSGSGKSLLTMMLLGLAPPAARVVDGHAAYQLKSGLSINLLATVPGQRDDLRGTEIGLVFQEPQRALNPVLTCGVQLREAIRYLCPDEPAPGAYLLQLLRWVELAEQQDRVLRSLSSQLSGGQLQRVLIAMALVGRPRLLIADEPTTALDGITEAAIVRLLDRLRYELQMGLLFITHDRALLERATDRVVELPNQQRIVPKPRPTPTVKPLNNNISLLKIEQLSVRYTPATAMVLQSLNLVVRRGEWIAITGPSGCGKSTLASWLVGLVEGCQGTFTVADTVYEMPLSGRAVRLATGAQLIFQDVDGSFNPSMTVRQHIASVPGNAGAGVEQLLQEVGLSSDLGDRRPDQLSGGQRQRAAIARVLATHPKLIIFDEAFSGLDVDSRQVIQDLLHALTVARGIGVMMITHSLTDITAYADRVLIMDHGTVVESGTPAAVFDDPQSAIGRKLVAAALLGRNKPKRP</sequence>
<keyword evidence="8" id="KW-1278">Translocase</keyword>
<dbReference type="Gene3D" id="3.40.50.300">
    <property type="entry name" value="P-loop containing nucleotide triphosphate hydrolases"/>
    <property type="match status" value="2"/>
</dbReference>
<keyword evidence="7 11" id="KW-0067">ATP-binding</keyword>
<keyword evidence="9" id="KW-0472">Membrane</keyword>
<evidence type="ECO:0000256" key="3">
    <source>
        <dbReference type="ARBA" id="ARBA00022448"/>
    </source>
</evidence>
<evidence type="ECO:0000313" key="11">
    <source>
        <dbReference type="EMBL" id="CAH1000484.1"/>
    </source>
</evidence>